<proteinExistence type="predicted"/>
<keyword evidence="2" id="KW-1185">Reference proteome</keyword>
<gene>
    <name evidence="1" type="ORF">BAU07_17635</name>
</gene>
<accession>A0A193GFV8</accession>
<dbReference type="RefSeq" id="WP_066660179.1">
    <property type="nucleotide sequence ID" value="NZ_CBCSCL010000004.1"/>
</dbReference>
<protein>
    <submittedName>
        <fullName evidence="1">Uncharacterized protein</fullName>
    </submittedName>
</protein>
<reference evidence="1 2" key="1">
    <citation type="submission" date="2016-06" db="EMBL/GenBank/DDBJ databases">
        <title>Complete genome sequences of Bordetella bronchialis and Bordetella flabilis.</title>
        <authorList>
            <person name="LiPuma J.J."/>
            <person name="Spilker T."/>
        </authorList>
    </citation>
    <scope>NUCLEOTIDE SEQUENCE [LARGE SCALE GENOMIC DNA]</scope>
    <source>
        <strain evidence="1 2">AU10664</strain>
    </source>
</reference>
<evidence type="ECO:0000313" key="1">
    <source>
        <dbReference type="EMBL" id="ANN78695.1"/>
    </source>
</evidence>
<sequence>MGPRRLAAIATLSHPNGVALKQRARTTARFAHRRVAAPAAAFLYHSVEGLFDFIDEFADSVQEVRKAMARARLERYTISAHRR</sequence>
<evidence type="ECO:0000313" key="2">
    <source>
        <dbReference type="Proteomes" id="UP000091926"/>
    </source>
</evidence>
<dbReference type="STRING" id="463014.BAU07_17635"/>
<dbReference type="AlphaFoldDB" id="A0A193GFV8"/>
<dbReference type="OrthoDB" id="8637041at2"/>
<dbReference type="Proteomes" id="UP000091926">
    <property type="component" value="Chromosome"/>
</dbReference>
<dbReference type="KEGG" id="bfz:BAU07_17635"/>
<organism evidence="1 2">
    <name type="scientific">Bordetella flabilis</name>
    <dbReference type="NCBI Taxonomy" id="463014"/>
    <lineage>
        <taxon>Bacteria</taxon>
        <taxon>Pseudomonadati</taxon>
        <taxon>Pseudomonadota</taxon>
        <taxon>Betaproteobacteria</taxon>
        <taxon>Burkholderiales</taxon>
        <taxon>Alcaligenaceae</taxon>
        <taxon>Bordetella</taxon>
    </lineage>
</organism>
<name>A0A193GFV8_9BORD</name>
<dbReference type="EMBL" id="CP016172">
    <property type="protein sequence ID" value="ANN78695.1"/>
    <property type="molecule type" value="Genomic_DNA"/>
</dbReference>